<organism evidence="1">
    <name type="scientific">marine sediment metagenome</name>
    <dbReference type="NCBI Taxonomy" id="412755"/>
    <lineage>
        <taxon>unclassified sequences</taxon>
        <taxon>metagenomes</taxon>
        <taxon>ecological metagenomes</taxon>
    </lineage>
</organism>
<feature type="non-terminal residue" evidence="1">
    <location>
        <position position="382"/>
    </location>
</feature>
<reference evidence="1" key="1">
    <citation type="journal article" date="2014" name="Front. Microbiol.">
        <title>High frequency of phylogenetically diverse reductive dehalogenase-homologous genes in deep subseafloor sedimentary metagenomes.</title>
        <authorList>
            <person name="Kawai M."/>
            <person name="Futagami T."/>
            <person name="Toyoda A."/>
            <person name="Takaki Y."/>
            <person name="Nishi S."/>
            <person name="Hori S."/>
            <person name="Arai W."/>
            <person name="Tsubouchi T."/>
            <person name="Morono Y."/>
            <person name="Uchiyama I."/>
            <person name="Ito T."/>
            <person name="Fujiyama A."/>
            <person name="Inagaki F."/>
            <person name="Takami H."/>
        </authorList>
    </citation>
    <scope>NUCLEOTIDE SEQUENCE</scope>
    <source>
        <strain evidence="1">Expedition CK06-06</strain>
    </source>
</reference>
<proteinExistence type="predicted"/>
<protein>
    <submittedName>
        <fullName evidence="1">Uncharacterized protein</fullName>
    </submittedName>
</protein>
<evidence type="ECO:0000313" key="1">
    <source>
        <dbReference type="EMBL" id="GAF71721.1"/>
    </source>
</evidence>
<dbReference type="AlphaFoldDB" id="X0S947"/>
<gene>
    <name evidence="1" type="ORF">S01H1_15240</name>
</gene>
<feature type="non-terminal residue" evidence="1">
    <location>
        <position position="1"/>
    </location>
</feature>
<name>X0S947_9ZZZZ</name>
<accession>X0S947</accession>
<dbReference type="EMBL" id="BARS01007950">
    <property type="protein sequence ID" value="GAF71721.1"/>
    <property type="molecule type" value="Genomic_DNA"/>
</dbReference>
<comment type="caution">
    <text evidence="1">The sequence shown here is derived from an EMBL/GenBank/DDBJ whole genome shotgun (WGS) entry which is preliminary data.</text>
</comment>
<sequence length="382" mass="40061">TLNSASTTEAGVMPATSVVEVDLLAASDGIFNGITLDNPAFTVASDGATITASIEQSGGGDLRVIFEAGLYDWDTTPADTVSLTPGTDTVPVQNWVYLLESTKVLTASTVGWPATEHAKVGTVVCQTAATLATDGAMKVHAWTDHDKSTDDMGHIVHINAWIREQPATWQSGVVLSPTVNVGPTPDTATVATTTGIVLQLHDHTYPAFDTSAASEAYVINDSVTPYTTVQDFATLLTDSVGGSLSGRRYNLVVWGVVSEATADCKLFVNLPDGSYGTNTAAINDAEHTSIYTIPSDYRGCGFLISRLTVRHQTTGGGQWSVLQNEDLRGLYPSTSPGGGASQTQFSDAAFAVFNDADNTKAVDLDVSAVTTATTRTITIPDS</sequence>